<dbReference type="Pfam" id="PF00685">
    <property type="entry name" value="Sulfotransfer_1"/>
    <property type="match status" value="1"/>
</dbReference>
<evidence type="ECO:0000313" key="6">
    <source>
        <dbReference type="Proteomes" id="UP000192917"/>
    </source>
</evidence>
<feature type="region of interest" description="Disordered" evidence="3">
    <location>
        <begin position="1"/>
        <end position="20"/>
    </location>
</feature>
<keyword evidence="6" id="KW-1185">Reference proteome</keyword>
<dbReference type="SUPFAM" id="SSF52540">
    <property type="entry name" value="P-loop containing nucleoside triphosphate hydrolases"/>
    <property type="match status" value="1"/>
</dbReference>
<dbReference type="Proteomes" id="UP000192917">
    <property type="component" value="Unassembled WGS sequence"/>
</dbReference>
<dbReference type="PANTHER" id="PTHR11783">
    <property type="entry name" value="SULFOTRANSFERASE SULT"/>
    <property type="match status" value="1"/>
</dbReference>
<feature type="domain" description="Sulfotransferase" evidence="4">
    <location>
        <begin position="30"/>
        <end position="299"/>
    </location>
</feature>
<evidence type="ECO:0000256" key="3">
    <source>
        <dbReference type="SAM" id="MobiDB-lite"/>
    </source>
</evidence>
<name>A0A1Y6BL65_9PROT</name>
<dbReference type="RefSeq" id="WP_085121913.1">
    <property type="nucleotide sequence ID" value="NZ_FWZX01000004.1"/>
</dbReference>
<evidence type="ECO:0000256" key="1">
    <source>
        <dbReference type="ARBA" id="ARBA00005771"/>
    </source>
</evidence>
<dbReference type="InterPro" id="IPR000863">
    <property type="entry name" value="Sulfotransferase_dom"/>
</dbReference>
<gene>
    <name evidence="5" type="ORF">SAMN05428998_104213</name>
</gene>
<sequence>MPTLQPPLPKPTLGPTGPAAAALPPVRPTLVWLASYPKSGNTWLRLFLANYLLDRSEPFPINQIHKLTFGDMIAEPYVKLTGRPAGALDLATIHRLKPRVHRLLSTQGPDLILIKTHSALYVEDGIPSITVPATRATVYLVRNPFDVADSVAHHYGLSLDNAVSSLCSPGSELQGDGKRTIGQKIGAWGSHAIRWAEAAPLKPLVLRYEDMLRAPAESFAKVIRHLGVTHDAERIERAVGFASFDEARRQEDQYRFLERSPQAEKFFRVGRIGKGFETLDAAQRQRLIEANREAMRRFGYLDADDRPVL</sequence>
<dbReference type="InterPro" id="IPR027417">
    <property type="entry name" value="P-loop_NTPase"/>
</dbReference>
<dbReference type="EMBL" id="FWZX01000004">
    <property type="protein sequence ID" value="SMF09193.1"/>
    <property type="molecule type" value="Genomic_DNA"/>
</dbReference>
<evidence type="ECO:0000259" key="4">
    <source>
        <dbReference type="Pfam" id="PF00685"/>
    </source>
</evidence>
<protein>
    <submittedName>
        <fullName evidence="5">Sulfotransferase domain-containing protein</fullName>
    </submittedName>
</protein>
<organism evidence="5 6">
    <name type="scientific">Tistlia consotensis USBA 355</name>
    <dbReference type="NCBI Taxonomy" id="560819"/>
    <lineage>
        <taxon>Bacteria</taxon>
        <taxon>Pseudomonadati</taxon>
        <taxon>Pseudomonadota</taxon>
        <taxon>Alphaproteobacteria</taxon>
        <taxon>Rhodospirillales</taxon>
        <taxon>Rhodovibrionaceae</taxon>
        <taxon>Tistlia</taxon>
    </lineage>
</organism>
<dbReference type="AlphaFoldDB" id="A0A1Y6BL65"/>
<keyword evidence="2 5" id="KW-0808">Transferase</keyword>
<feature type="compositionally biased region" description="Pro residues" evidence="3">
    <location>
        <begin position="1"/>
        <end position="12"/>
    </location>
</feature>
<comment type="similarity">
    <text evidence="1">Belongs to the sulfotransferase 1 family.</text>
</comment>
<reference evidence="5 6" key="1">
    <citation type="submission" date="2017-04" db="EMBL/GenBank/DDBJ databases">
        <authorList>
            <person name="Afonso C.L."/>
            <person name="Miller P.J."/>
            <person name="Scott M.A."/>
            <person name="Spackman E."/>
            <person name="Goraichik I."/>
            <person name="Dimitrov K.M."/>
            <person name="Suarez D.L."/>
            <person name="Swayne D.E."/>
        </authorList>
    </citation>
    <scope>NUCLEOTIDE SEQUENCE [LARGE SCALE GENOMIC DNA]</scope>
    <source>
        <strain evidence="5 6">USBA 355</strain>
    </source>
</reference>
<dbReference type="STRING" id="560819.SAMN05428998_104213"/>
<proteinExistence type="inferred from homology"/>
<evidence type="ECO:0000313" key="5">
    <source>
        <dbReference type="EMBL" id="SMF09193.1"/>
    </source>
</evidence>
<accession>A0A1Y6BL65</accession>
<dbReference type="GO" id="GO:0008146">
    <property type="term" value="F:sulfotransferase activity"/>
    <property type="evidence" value="ECO:0007669"/>
    <property type="project" value="InterPro"/>
</dbReference>
<dbReference type="Gene3D" id="3.40.50.300">
    <property type="entry name" value="P-loop containing nucleotide triphosphate hydrolases"/>
    <property type="match status" value="1"/>
</dbReference>
<evidence type="ECO:0000256" key="2">
    <source>
        <dbReference type="ARBA" id="ARBA00022679"/>
    </source>
</evidence>